<evidence type="ECO:0000259" key="19">
    <source>
        <dbReference type="PROSITE" id="PS50860"/>
    </source>
</evidence>
<dbReference type="SUPFAM" id="SSF55186">
    <property type="entry name" value="ThrRS/AlaRS common domain"/>
    <property type="match status" value="1"/>
</dbReference>
<evidence type="ECO:0000256" key="12">
    <source>
        <dbReference type="ARBA" id="ARBA00022946"/>
    </source>
</evidence>
<feature type="domain" description="Alanyl-transfer RNA synthetases family profile" evidence="19">
    <location>
        <begin position="58"/>
        <end position="758"/>
    </location>
</feature>
<dbReference type="SUPFAM" id="SSF101353">
    <property type="entry name" value="Putative anticodon-binding domain of alanyl-tRNA synthetase (AlaRS)"/>
    <property type="match status" value="1"/>
</dbReference>
<keyword evidence="11 15" id="KW-0648">Protein biosynthesis</keyword>
<dbReference type="GO" id="GO:0006419">
    <property type="term" value="P:alanyl-tRNA aminoacylation"/>
    <property type="evidence" value="ECO:0007669"/>
    <property type="project" value="UniProtKB-UniRule"/>
</dbReference>
<comment type="cofactor">
    <cofactor evidence="15">
        <name>Zn(2+)</name>
        <dbReference type="ChEBI" id="CHEBI:29105"/>
    </cofactor>
    <text evidence="15">Binds 1 zinc ion per subunit.</text>
</comment>
<evidence type="ECO:0000256" key="15">
    <source>
        <dbReference type="HAMAP-Rule" id="MF_03134"/>
    </source>
</evidence>
<dbReference type="PRINTS" id="PR00980">
    <property type="entry name" value="TRNASYNTHALA"/>
</dbReference>
<keyword evidence="8 15" id="KW-0862">Zinc</keyword>
<dbReference type="CDD" id="cd22276">
    <property type="entry name" value="DPBB_EXLA_N"/>
    <property type="match status" value="1"/>
</dbReference>
<dbReference type="FunFam" id="3.30.54.20:FF:000001">
    <property type="entry name" value="Alanine--tRNA ligase"/>
    <property type="match status" value="1"/>
</dbReference>
<comment type="domain">
    <text evidence="15">Consists of three domains; the N-terminal catalytic domain, the editing domain and the C-terminal C-Ala domain. The editing domain removes incorrectly charged amino acids, while the C-Ala domain, along with tRNA(Ala), serves as a bridge to cooperatively bring together the editing and aminoacylation centers thus stimulating deacylation of misacylated tRNAs.</text>
</comment>
<dbReference type="SUPFAM" id="SSF50447">
    <property type="entry name" value="Translation proteins"/>
    <property type="match status" value="1"/>
</dbReference>
<dbReference type="InterPro" id="IPR018163">
    <property type="entry name" value="Thr/Ala-tRNA-synth_IIc_edit"/>
</dbReference>
<keyword evidence="3 15" id="KW-0820">tRNA-binding</keyword>
<feature type="domain" description="Expansin-like EG45" evidence="17">
    <location>
        <begin position="942"/>
        <end position="1047"/>
    </location>
</feature>
<keyword evidence="9 15" id="KW-0067">ATP-binding</keyword>
<dbReference type="InterPro" id="IPR007112">
    <property type="entry name" value="Expansin/allergen_DPBB_dom"/>
</dbReference>
<evidence type="ECO:0000256" key="5">
    <source>
        <dbReference type="ARBA" id="ARBA00022640"/>
    </source>
</evidence>
<dbReference type="SUPFAM" id="SSF49590">
    <property type="entry name" value="PHL pollen allergen"/>
    <property type="match status" value="1"/>
</dbReference>
<dbReference type="SUPFAM" id="SSF55681">
    <property type="entry name" value="Class II aaRS and biotin synthetases"/>
    <property type="match status" value="1"/>
</dbReference>
<evidence type="ECO:0000256" key="4">
    <source>
        <dbReference type="ARBA" id="ARBA00022598"/>
    </source>
</evidence>
<dbReference type="GO" id="GO:0000049">
    <property type="term" value="F:tRNA binding"/>
    <property type="evidence" value="ECO:0007669"/>
    <property type="project" value="UniProtKB-KW"/>
</dbReference>
<dbReference type="InterPro" id="IPR018165">
    <property type="entry name" value="Ala-tRNA-synth_IIc_core"/>
</dbReference>
<dbReference type="Gene3D" id="3.30.980.10">
    <property type="entry name" value="Threonyl-trna Synthetase, Chain A, domain 2"/>
    <property type="match status" value="1"/>
</dbReference>
<dbReference type="GO" id="GO:0009507">
    <property type="term" value="C:chloroplast"/>
    <property type="evidence" value="ECO:0007669"/>
    <property type="project" value="UniProtKB-SubCell"/>
</dbReference>
<dbReference type="Gene3D" id="3.30.54.20">
    <property type="match status" value="1"/>
</dbReference>
<dbReference type="InterPro" id="IPR009009">
    <property type="entry name" value="RlpA-like_DPBB"/>
</dbReference>
<feature type="binding site" evidence="15">
    <location>
        <position position="719"/>
    </location>
    <ligand>
        <name>Zn(2+)</name>
        <dbReference type="ChEBI" id="CHEBI:29105"/>
    </ligand>
</feature>
<dbReference type="EMBL" id="JBJXBP010000008">
    <property type="protein sequence ID" value="KAL3813975.1"/>
    <property type="molecule type" value="Genomic_DNA"/>
</dbReference>
<evidence type="ECO:0000256" key="11">
    <source>
        <dbReference type="ARBA" id="ARBA00022917"/>
    </source>
</evidence>
<proteinExistence type="inferred from homology"/>
<dbReference type="PANTHER" id="PTHR11777:SF9">
    <property type="entry name" value="ALANINE--TRNA LIGASE, CYTOPLASMIC"/>
    <property type="match status" value="1"/>
</dbReference>
<evidence type="ECO:0000256" key="1">
    <source>
        <dbReference type="ARBA" id="ARBA00008429"/>
    </source>
</evidence>
<dbReference type="FunFam" id="3.30.930.10:FF:000004">
    <property type="entry name" value="Alanine--tRNA ligase"/>
    <property type="match status" value="1"/>
</dbReference>
<evidence type="ECO:0000313" key="21">
    <source>
        <dbReference type="Proteomes" id="UP001634393"/>
    </source>
</evidence>
<protein>
    <recommendedName>
        <fullName evidence="15">Probable alanine--tRNA ligase, chloroplastic</fullName>
        <ecNumber evidence="15">6.1.1.7</ecNumber>
    </recommendedName>
    <alternativeName>
        <fullName evidence="15">Alanyl-tRNA synthetase</fullName>
        <shortName evidence="15">AlaRS</shortName>
    </alternativeName>
</protein>
<dbReference type="Gene3D" id="2.40.30.130">
    <property type="match status" value="1"/>
</dbReference>
<dbReference type="InterPro" id="IPR009000">
    <property type="entry name" value="Transl_B-barrel_sf"/>
</dbReference>
<dbReference type="InterPro" id="IPR012947">
    <property type="entry name" value="tRNA_SAD"/>
</dbReference>
<feature type="binding site" evidence="15">
    <location>
        <position position="715"/>
    </location>
    <ligand>
        <name>Zn(2+)</name>
        <dbReference type="ChEBI" id="CHEBI:29105"/>
    </ligand>
</feature>
<evidence type="ECO:0000256" key="3">
    <source>
        <dbReference type="ARBA" id="ARBA00022555"/>
    </source>
</evidence>
<feature type="binding site" evidence="15">
    <location>
        <position position="617"/>
    </location>
    <ligand>
        <name>Zn(2+)</name>
        <dbReference type="ChEBI" id="CHEBI:29105"/>
    </ligand>
</feature>
<dbReference type="InterPro" id="IPR018162">
    <property type="entry name" value="Ala-tRNA-ligase_IIc_anticod-bd"/>
</dbReference>
<dbReference type="Pfam" id="PF07973">
    <property type="entry name" value="tRNA_SAD"/>
    <property type="match status" value="1"/>
</dbReference>
<evidence type="ECO:0000256" key="10">
    <source>
        <dbReference type="ARBA" id="ARBA00022884"/>
    </source>
</evidence>
<dbReference type="HAMAP" id="MF_00036_B">
    <property type="entry name" value="Ala_tRNA_synth_B"/>
    <property type="match status" value="1"/>
</dbReference>
<comment type="catalytic activity">
    <reaction evidence="15">
        <text>tRNA(Ala) + L-alanine + ATP = L-alanyl-tRNA(Ala) + AMP + diphosphate</text>
        <dbReference type="Rhea" id="RHEA:12540"/>
        <dbReference type="Rhea" id="RHEA-COMP:9657"/>
        <dbReference type="Rhea" id="RHEA-COMP:9923"/>
        <dbReference type="ChEBI" id="CHEBI:30616"/>
        <dbReference type="ChEBI" id="CHEBI:33019"/>
        <dbReference type="ChEBI" id="CHEBI:57972"/>
        <dbReference type="ChEBI" id="CHEBI:78442"/>
        <dbReference type="ChEBI" id="CHEBI:78497"/>
        <dbReference type="ChEBI" id="CHEBI:456215"/>
        <dbReference type="EC" id="6.1.1.7"/>
    </reaction>
</comment>
<keyword evidence="12" id="KW-0809">Transit peptide</keyword>
<dbReference type="Gene3D" id="2.40.40.10">
    <property type="entry name" value="RlpA-like domain"/>
    <property type="match status" value="1"/>
</dbReference>
<dbReference type="AlphaFoldDB" id="A0ABD3RUM6"/>
<evidence type="ECO:0000256" key="2">
    <source>
        <dbReference type="ARBA" id="ARBA00022528"/>
    </source>
</evidence>
<dbReference type="Gene3D" id="3.30.930.10">
    <property type="entry name" value="Bira Bifunctional Protein, Domain 2"/>
    <property type="match status" value="1"/>
</dbReference>
<comment type="subcellular location">
    <subcellularLocation>
        <location evidence="15">Plastid</location>
        <location evidence="15">Chloroplast</location>
    </subcellularLocation>
    <subcellularLocation>
        <location evidence="15">Mitochondrion</location>
    </subcellularLocation>
</comment>
<evidence type="ECO:0000313" key="20">
    <source>
        <dbReference type="EMBL" id="KAL3813975.1"/>
    </source>
</evidence>
<reference evidence="20 21" key="1">
    <citation type="submission" date="2024-12" db="EMBL/GenBank/DDBJ databases">
        <title>The unique morphological basis and parallel evolutionary history of personate flowers in Penstemon.</title>
        <authorList>
            <person name="Depatie T.H."/>
            <person name="Wessinger C.A."/>
        </authorList>
    </citation>
    <scope>NUCLEOTIDE SEQUENCE [LARGE SCALE GENOMIC DNA]</scope>
    <source>
        <strain evidence="20">WTNN_2</strain>
        <tissue evidence="20">Leaf</tissue>
    </source>
</reference>
<dbReference type="PROSITE" id="PS50860">
    <property type="entry name" value="AA_TRNA_LIGASE_II_ALA"/>
    <property type="match status" value="1"/>
</dbReference>
<dbReference type="PROSITE" id="PS50843">
    <property type="entry name" value="EXPANSIN_CBD"/>
    <property type="match status" value="1"/>
</dbReference>
<dbReference type="InterPro" id="IPR036749">
    <property type="entry name" value="Expansin_CBD_sf"/>
</dbReference>
<dbReference type="InterPro" id="IPR023033">
    <property type="entry name" value="Ala_tRNA_ligase_euk/bac"/>
</dbReference>
<dbReference type="InterPro" id="IPR003156">
    <property type="entry name" value="DHHA1_dom"/>
</dbReference>
<evidence type="ECO:0000259" key="17">
    <source>
        <dbReference type="PROSITE" id="PS50842"/>
    </source>
</evidence>
<dbReference type="Proteomes" id="UP001634393">
    <property type="component" value="Unassembled WGS sequence"/>
</dbReference>
<comment type="function">
    <text evidence="15">Catalyzes the attachment of alanine to tRNA(Ala) in a two-step reaction: alanine is first activated by ATP to form Ala-AMP and then transferred to the acceptor end of tRNA(Ala). Also edits incorrectly charged tRNA(Ala) via its editing domain.</text>
</comment>
<accession>A0ABD3RUM6</accession>
<dbReference type="Pfam" id="PF01357">
    <property type="entry name" value="Expansin_C"/>
    <property type="match status" value="1"/>
</dbReference>
<organism evidence="20 21">
    <name type="scientific">Penstemon smallii</name>
    <dbReference type="NCBI Taxonomy" id="265156"/>
    <lineage>
        <taxon>Eukaryota</taxon>
        <taxon>Viridiplantae</taxon>
        <taxon>Streptophyta</taxon>
        <taxon>Embryophyta</taxon>
        <taxon>Tracheophyta</taxon>
        <taxon>Spermatophyta</taxon>
        <taxon>Magnoliopsida</taxon>
        <taxon>eudicotyledons</taxon>
        <taxon>Gunneridae</taxon>
        <taxon>Pentapetalae</taxon>
        <taxon>asterids</taxon>
        <taxon>lamiids</taxon>
        <taxon>Lamiales</taxon>
        <taxon>Plantaginaceae</taxon>
        <taxon>Cheloneae</taxon>
        <taxon>Penstemon</taxon>
    </lineage>
</organism>
<dbReference type="GO" id="GO:0005524">
    <property type="term" value="F:ATP binding"/>
    <property type="evidence" value="ECO:0007669"/>
    <property type="project" value="UniProtKB-UniRule"/>
</dbReference>
<keyword evidence="10 15" id="KW-0694">RNA-binding</keyword>
<evidence type="ECO:0000256" key="9">
    <source>
        <dbReference type="ARBA" id="ARBA00022840"/>
    </source>
</evidence>
<dbReference type="Pfam" id="PF02272">
    <property type="entry name" value="DHHA1"/>
    <property type="match status" value="1"/>
</dbReference>
<evidence type="ECO:0000256" key="8">
    <source>
        <dbReference type="ARBA" id="ARBA00022833"/>
    </source>
</evidence>
<dbReference type="InterPro" id="IPR002318">
    <property type="entry name" value="Ala-tRNA-lgiase_IIc"/>
</dbReference>
<dbReference type="InterPro" id="IPR045864">
    <property type="entry name" value="aa-tRNA-synth_II/BPL/LPL"/>
</dbReference>
<dbReference type="Gene3D" id="3.10.310.40">
    <property type="match status" value="1"/>
</dbReference>
<dbReference type="FunFam" id="2.40.30.130:FF:000007">
    <property type="entry name" value="Probable alanine--tRNA ligase, chloroplastic"/>
    <property type="match status" value="1"/>
</dbReference>
<feature type="binding site" evidence="15">
    <location>
        <position position="613"/>
    </location>
    <ligand>
        <name>Zn(2+)</name>
        <dbReference type="ChEBI" id="CHEBI:29105"/>
    </ligand>
</feature>
<dbReference type="EC" id="6.1.1.7" evidence="15"/>
<dbReference type="InterPro" id="IPR007117">
    <property type="entry name" value="Expansin_CBD"/>
</dbReference>
<comment type="similarity">
    <text evidence="1">Belongs to the class-II aminoacyl-tRNA synthetase family. Alax-L subfamily.</text>
</comment>
<keyword evidence="16" id="KW-0175">Coiled coil</keyword>
<dbReference type="SUPFAM" id="SSF50685">
    <property type="entry name" value="Barwin-like endoglucanases"/>
    <property type="match status" value="1"/>
</dbReference>
<dbReference type="InterPro" id="IPR050058">
    <property type="entry name" value="Ala-tRNA_ligase"/>
</dbReference>
<dbReference type="InterPro" id="IPR027522">
    <property type="entry name" value="Ala_tRNA_synth_plant"/>
</dbReference>
<keyword evidence="7 15" id="KW-0547">Nucleotide-binding</keyword>
<keyword evidence="21" id="KW-1185">Reference proteome</keyword>
<feature type="domain" description="Expansin-like CBD" evidence="18">
    <location>
        <begin position="1061"/>
        <end position="1144"/>
    </location>
</feature>
<evidence type="ECO:0000256" key="16">
    <source>
        <dbReference type="SAM" id="Coils"/>
    </source>
</evidence>
<evidence type="ECO:0000256" key="6">
    <source>
        <dbReference type="ARBA" id="ARBA00022723"/>
    </source>
</evidence>
<keyword evidence="5 15" id="KW-0934">Plastid</keyword>
<dbReference type="GO" id="GO:0008270">
    <property type="term" value="F:zinc ion binding"/>
    <property type="evidence" value="ECO:0007669"/>
    <property type="project" value="UniProtKB-UniRule"/>
</dbReference>
<dbReference type="GO" id="GO:0005739">
    <property type="term" value="C:mitochondrion"/>
    <property type="evidence" value="ECO:0007669"/>
    <property type="project" value="UniProtKB-SubCell"/>
</dbReference>
<dbReference type="CDD" id="cd00673">
    <property type="entry name" value="AlaRS_core"/>
    <property type="match status" value="1"/>
</dbReference>
<evidence type="ECO:0000256" key="14">
    <source>
        <dbReference type="ARBA" id="ARBA00023146"/>
    </source>
</evidence>
<sequence>MGSLKAPFSLQSRLHAAKFFLPFPTSISIFHSSNFTLASAQPLTEEELVEDKSLNLSTSGDSIRKRFLDFYAARGHKVLPSSSLVPEDPTVLLTIAGMLQFKPIFLGKKCIRTNDIENVGRTSRHQTFFEMLGNFSFGDYFKQDAIKWAWELATLEFGLPAERLWISVYEDDDETFAIWHDQLGVPANRIKRLGEEDNFWTSGVTGPCGPCSEIYYDFHPEKGHSDVDLGDDARFIEFYNLVFMQYNKKDDGSLEPLKQKNIDTGLGLERMARILQQVPNNYETDLIFPIIEKASNLANISYTLADESTKTNLKIIGDHMRAIVYLISDGVFPSNIGRGYVVRRLIRRAVRIGRLLGIKGDNIEGTFLPILAEEVIKLSTNIDPEVKTRTSRIIDELKREELRFVSTLERGEKLLEQMLTDSLNKKLPYLSGKDAFLLYDTYGYPVEITKEVAEEHGVSIDMDGFNIEMENQRRQSQAAHTTVKLSVENGAEITENIRDTEFLGYSTLSSKAVVEGILVNGKPVGQVSEGNEIEVLLNRTPFYAESGGQIGDNGFLYVNGQRKKGVVMIKDVKKSLGNIFVHKGIVTEGVLDVGREVEAAVDVNLRQRAKVHHTATHLLQAALKKVIGQETSQAGSLVAFDRLRFDFNFNRSLSENELIEIEQLINQWVGNATLLETRVMPLTDAKKAGAIAMFGEKYGEQVRVVEVPGVSMELCGGTHVSNTSEIRGFKIISEQGVASGIRRIEAVAGDAFIEYVSTRDNYMKQLCSTLKVNAEDVTSRVNNLLKDLREARNEVSAARAKAAIYKASTVVSKAFTVGSSSNIRVLVENMDDIDADALKSAAEYLVDTLQDPAAVVLGSCPDGKRASLIAAFTPGVVGLGLQAGKFIGPIAQLCGGRGGGRPNFAQAAVATTLLFASSTTACDRCVHKSKAAFFSKAQALQSGACGYGTLATGFNNGRLAAAAPSIYKDGAGCGACFQIRCKNEGICSKEGSVVLVSDLNGHANGTDFVLSSRAFMAMAKKGMAQDLLKLGIADVEYKRIPCEYKSKNLAIRVEESSQKPNYLAIKILYQGGQTEIVAVDVAQVGSSNWNFMSRNYGGAVWDTSRVPNGPLQFRFVVTSGFDGKWYWAKSVMPADWKETVIYDSGLQITDIAQEGCSQCDDGSWKQ</sequence>
<dbReference type="Pfam" id="PF01411">
    <property type="entry name" value="tRNA-synt_2c"/>
    <property type="match status" value="1"/>
</dbReference>
<keyword evidence="2 15" id="KW-0150">Chloroplast</keyword>
<dbReference type="GO" id="GO:0009653">
    <property type="term" value="P:anatomical structure morphogenesis"/>
    <property type="evidence" value="ECO:0007669"/>
    <property type="project" value="UniProtKB-ARBA"/>
</dbReference>
<dbReference type="HAMAP" id="MF_03134">
    <property type="entry name" value="Ala_tRNA_synth_plantC"/>
    <property type="match status" value="1"/>
</dbReference>
<gene>
    <name evidence="20" type="ORF">ACJIZ3_015243</name>
</gene>
<name>A0ABD3RUM6_9LAMI</name>
<dbReference type="FunFam" id="3.10.310.40:FF:000001">
    <property type="entry name" value="Alanine--tRNA ligase"/>
    <property type="match status" value="1"/>
</dbReference>
<dbReference type="Pfam" id="PF03330">
    <property type="entry name" value="DPBB_1"/>
    <property type="match status" value="1"/>
</dbReference>
<dbReference type="InterPro" id="IPR036908">
    <property type="entry name" value="RlpA-like_sf"/>
</dbReference>
<dbReference type="SMART" id="SM00863">
    <property type="entry name" value="tRNA_SAD"/>
    <property type="match status" value="1"/>
</dbReference>
<evidence type="ECO:0000256" key="7">
    <source>
        <dbReference type="ARBA" id="ARBA00022741"/>
    </source>
</evidence>
<dbReference type="Gene3D" id="2.60.40.760">
    <property type="entry name" value="Expansin, cellulose-binding-like domain"/>
    <property type="match status" value="1"/>
</dbReference>
<feature type="coiled-coil region" evidence="16">
    <location>
        <begin position="774"/>
        <end position="808"/>
    </location>
</feature>
<dbReference type="InterPro" id="IPR018164">
    <property type="entry name" value="Ala-tRNA-synth_IIc_N"/>
</dbReference>
<dbReference type="PROSITE" id="PS50842">
    <property type="entry name" value="EXPANSIN_EG45"/>
    <property type="match status" value="1"/>
</dbReference>
<dbReference type="FunFam" id="3.30.980.10:FF:000004">
    <property type="entry name" value="Alanine--tRNA ligase, cytoplasmic"/>
    <property type="match status" value="1"/>
</dbReference>
<keyword evidence="14 15" id="KW-0030">Aminoacyl-tRNA synthetase</keyword>
<dbReference type="NCBIfam" id="TIGR00344">
    <property type="entry name" value="alaS"/>
    <property type="match status" value="1"/>
</dbReference>
<keyword evidence="4 15" id="KW-0436">Ligase</keyword>
<comment type="caution">
    <text evidence="20">The sequence shown here is derived from an EMBL/GenBank/DDBJ whole genome shotgun (WGS) entry which is preliminary data.</text>
</comment>
<evidence type="ECO:0000256" key="13">
    <source>
        <dbReference type="ARBA" id="ARBA00023128"/>
    </source>
</evidence>
<dbReference type="PANTHER" id="PTHR11777">
    <property type="entry name" value="ALANYL-TRNA SYNTHETASE"/>
    <property type="match status" value="1"/>
</dbReference>
<dbReference type="Gene3D" id="6.10.250.550">
    <property type="match status" value="1"/>
</dbReference>
<evidence type="ECO:0000259" key="18">
    <source>
        <dbReference type="PROSITE" id="PS50843"/>
    </source>
</evidence>
<keyword evidence="13 15" id="KW-0496">Mitochondrion</keyword>
<comment type="subunit">
    <text evidence="15">Monomer.</text>
</comment>
<keyword evidence="6 15" id="KW-0479">Metal-binding</keyword>
<dbReference type="GO" id="GO:0004813">
    <property type="term" value="F:alanine-tRNA ligase activity"/>
    <property type="evidence" value="ECO:0007669"/>
    <property type="project" value="UniProtKB-UniRule"/>
</dbReference>